<keyword evidence="1" id="KW-0812">Transmembrane</keyword>
<proteinExistence type="predicted"/>
<dbReference type="EMBL" id="CP147846">
    <property type="protein sequence ID" value="WXG67080.1"/>
    <property type="molecule type" value="Genomic_DNA"/>
</dbReference>
<sequence>MSIFTKSMRFVGDLDDGFYDDERQRDVWNEASAVGFQLFIWASLLAGAVLPWVAGRTGSWIAVGIIVVYLTISFAVLAYSRSRGLDMYTSQKLARPRIALVVGLYLVGGAGAVVNLLFRDVGNGALLAVAMAGGAAIGLSCGAIGLARKRRLDREDEAAAEQAELVELDKEG</sequence>
<evidence type="ECO:0008006" key="4">
    <source>
        <dbReference type="Google" id="ProtNLM"/>
    </source>
</evidence>
<organism evidence="2 3">
    <name type="scientific">Rhodococcus sovatensis</name>
    <dbReference type="NCBI Taxonomy" id="1805840"/>
    <lineage>
        <taxon>Bacteria</taxon>
        <taxon>Bacillati</taxon>
        <taxon>Actinomycetota</taxon>
        <taxon>Actinomycetes</taxon>
        <taxon>Mycobacteriales</taxon>
        <taxon>Nocardiaceae</taxon>
        <taxon>Rhodococcus</taxon>
    </lineage>
</organism>
<protein>
    <recommendedName>
        <fullName evidence="4">DUF2029 domain-containing protein</fullName>
    </recommendedName>
</protein>
<evidence type="ECO:0000313" key="3">
    <source>
        <dbReference type="Proteomes" id="UP001432000"/>
    </source>
</evidence>
<evidence type="ECO:0000313" key="2">
    <source>
        <dbReference type="EMBL" id="WXG67080.1"/>
    </source>
</evidence>
<feature type="transmembrane region" description="Helical" evidence="1">
    <location>
        <begin position="99"/>
        <end position="118"/>
    </location>
</feature>
<dbReference type="Proteomes" id="UP001432000">
    <property type="component" value="Chromosome"/>
</dbReference>
<feature type="transmembrane region" description="Helical" evidence="1">
    <location>
        <begin position="33"/>
        <end position="54"/>
    </location>
</feature>
<gene>
    <name evidence="2" type="ORF">WDS16_17670</name>
</gene>
<name>A0ABZ2PDL0_9NOCA</name>
<feature type="transmembrane region" description="Helical" evidence="1">
    <location>
        <begin position="124"/>
        <end position="147"/>
    </location>
</feature>
<dbReference type="RefSeq" id="WP_338886504.1">
    <property type="nucleotide sequence ID" value="NZ_CP147846.1"/>
</dbReference>
<keyword evidence="3" id="KW-1185">Reference proteome</keyword>
<evidence type="ECO:0000256" key="1">
    <source>
        <dbReference type="SAM" id="Phobius"/>
    </source>
</evidence>
<accession>A0ABZ2PDL0</accession>
<reference evidence="2 3" key="1">
    <citation type="submission" date="2024-03" db="EMBL/GenBank/DDBJ databases">
        <title>Natural products discovery in diverse microorganisms through a two-stage MS feature dereplication strategy.</title>
        <authorList>
            <person name="Zhang R."/>
        </authorList>
    </citation>
    <scope>NUCLEOTIDE SEQUENCE [LARGE SCALE GENOMIC DNA]</scope>
    <source>
        <strain evidence="2 3">18930</strain>
    </source>
</reference>
<keyword evidence="1" id="KW-1133">Transmembrane helix</keyword>
<keyword evidence="1" id="KW-0472">Membrane</keyword>
<feature type="transmembrane region" description="Helical" evidence="1">
    <location>
        <begin position="60"/>
        <end position="79"/>
    </location>
</feature>